<organism evidence="1 2">
    <name type="scientific">Dothistroma septosporum (strain NZE10 / CBS 128990)</name>
    <name type="common">Red band needle blight fungus</name>
    <name type="synonym">Mycosphaerella pini</name>
    <dbReference type="NCBI Taxonomy" id="675120"/>
    <lineage>
        <taxon>Eukaryota</taxon>
        <taxon>Fungi</taxon>
        <taxon>Dikarya</taxon>
        <taxon>Ascomycota</taxon>
        <taxon>Pezizomycotina</taxon>
        <taxon>Dothideomycetes</taxon>
        <taxon>Dothideomycetidae</taxon>
        <taxon>Mycosphaerellales</taxon>
        <taxon>Mycosphaerellaceae</taxon>
        <taxon>Dothistroma</taxon>
    </lineage>
</organism>
<dbReference type="OMA" id="EDMWNIN"/>
<reference evidence="1 2" key="2">
    <citation type="journal article" date="2012" name="PLoS Pathog.">
        <title>Diverse lifestyles and strategies of plant pathogenesis encoded in the genomes of eighteen Dothideomycetes fungi.</title>
        <authorList>
            <person name="Ohm R.A."/>
            <person name="Feau N."/>
            <person name="Henrissat B."/>
            <person name="Schoch C.L."/>
            <person name="Horwitz B.A."/>
            <person name="Barry K.W."/>
            <person name="Condon B.J."/>
            <person name="Copeland A.C."/>
            <person name="Dhillon B."/>
            <person name="Glaser F."/>
            <person name="Hesse C.N."/>
            <person name="Kosti I."/>
            <person name="LaButti K."/>
            <person name="Lindquist E.A."/>
            <person name="Lucas S."/>
            <person name="Salamov A.A."/>
            <person name="Bradshaw R.E."/>
            <person name="Ciuffetti L."/>
            <person name="Hamelin R.C."/>
            <person name="Kema G.H.J."/>
            <person name="Lawrence C."/>
            <person name="Scott J.A."/>
            <person name="Spatafora J.W."/>
            <person name="Turgeon B.G."/>
            <person name="de Wit P.J.G.M."/>
            <person name="Zhong S."/>
            <person name="Goodwin S.B."/>
            <person name="Grigoriev I.V."/>
        </authorList>
    </citation>
    <scope>NUCLEOTIDE SEQUENCE [LARGE SCALE GENOMIC DNA]</scope>
    <source>
        <strain evidence="2">NZE10 / CBS 128990</strain>
    </source>
</reference>
<reference evidence="2" key="1">
    <citation type="journal article" date="2012" name="PLoS Genet.">
        <title>The genomes of the fungal plant pathogens Cladosporium fulvum and Dothistroma septosporum reveal adaptation to different hosts and lifestyles but also signatures of common ancestry.</title>
        <authorList>
            <person name="de Wit P.J.G.M."/>
            <person name="van der Burgt A."/>
            <person name="Oekmen B."/>
            <person name="Stergiopoulos I."/>
            <person name="Abd-Elsalam K.A."/>
            <person name="Aerts A.L."/>
            <person name="Bahkali A.H."/>
            <person name="Beenen H.G."/>
            <person name="Chettri P."/>
            <person name="Cox M.P."/>
            <person name="Datema E."/>
            <person name="de Vries R.P."/>
            <person name="Dhillon B."/>
            <person name="Ganley A.R."/>
            <person name="Griffiths S.A."/>
            <person name="Guo Y."/>
            <person name="Hamelin R.C."/>
            <person name="Henrissat B."/>
            <person name="Kabir M.S."/>
            <person name="Jashni M.K."/>
            <person name="Kema G."/>
            <person name="Klaubauf S."/>
            <person name="Lapidus A."/>
            <person name="Levasseur A."/>
            <person name="Lindquist E."/>
            <person name="Mehrabi R."/>
            <person name="Ohm R.A."/>
            <person name="Owen T.J."/>
            <person name="Salamov A."/>
            <person name="Schwelm A."/>
            <person name="Schijlen E."/>
            <person name="Sun H."/>
            <person name="van den Burg H.A."/>
            <person name="van Ham R.C.H.J."/>
            <person name="Zhang S."/>
            <person name="Goodwin S.B."/>
            <person name="Grigoriev I.V."/>
            <person name="Collemare J."/>
            <person name="Bradshaw R.E."/>
        </authorList>
    </citation>
    <scope>NUCLEOTIDE SEQUENCE [LARGE SCALE GENOMIC DNA]</scope>
    <source>
        <strain evidence="2">NZE10 / CBS 128990</strain>
    </source>
</reference>
<feature type="non-terminal residue" evidence="1">
    <location>
        <position position="1"/>
    </location>
</feature>
<accession>N1PW04</accession>
<evidence type="ECO:0000313" key="1">
    <source>
        <dbReference type="EMBL" id="EME47666.1"/>
    </source>
</evidence>
<dbReference type="EMBL" id="KB446536">
    <property type="protein sequence ID" value="EME47666.1"/>
    <property type="molecule type" value="Genomic_DNA"/>
</dbReference>
<keyword evidence="2" id="KW-1185">Reference proteome</keyword>
<evidence type="ECO:0000313" key="2">
    <source>
        <dbReference type="Proteomes" id="UP000016933"/>
    </source>
</evidence>
<sequence>TYQAYRGDGTVARGWPSKDQWVSFEDMWNINLRDISSKNTGYSGEVHMIKDAINATAANTGIDARFILAMVMQESTGWTRAPTTTFGPSGPNPGLLQSHGGPSCAEQAVCPYEDILGMIMQGALNGPDGVNIKSLLQQSSWRAEPADYYWAARLYNSGPYSMKPECHDNLSCYLSGATPSYASDIANRLRG</sequence>
<dbReference type="Proteomes" id="UP000016933">
    <property type="component" value="Unassembled WGS sequence"/>
</dbReference>
<protein>
    <recommendedName>
        <fullName evidence="3">Transglycosylase SLT domain-containing protein</fullName>
    </recommendedName>
</protein>
<dbReference type="Gene3D" id="1.10.530.10">
    <property type="match status" value="1"/>
</dbReference>
<dbReference type="HOGENOM" id="CLU_058267_1_0_1"/>
<name>N1PW04_DOTSN</name>
<feature type="non-terminal residue" evidence="1">
    <location>
        <position position="191"/>
    </location>
</feature>
<dbReference type="OrthoDB" id="1193027at2759"/>
<dbReference type="eggNOG" id="ENOG502QTS6">
    <property type="taxonomic scope" value="Eukaryota"/>
</dbReference>
<dbReference type="AlphaFoldDB" id="N1PW04"/>
<proteinExistence type="predicted"/>
<evidence type="ECO:0008006" key="3">
    <source>
        <dbReference type="Google" id="ProtNLM"/>
    </source>
</evidence>
<gene>
    <name evidence="1" type="ORF">DOTSEDRAFT_95101</name>
</gene>